<dbReference type="AlphaFoldDB" id="A0AAP2CN78"/>
<feature type="domain" description="DUF4139" evidence="3">
    <location>
        <begin position="228"/>
        <end position="543"/>
    </location>
</feature>
<dbReference type="InterPro" id="IPR025554">
    <property type="entry name" value="DUF4140"/>
</dbReference>
<evidence type="ECO:0000313" key="5">
    <source>
        <dbReference type="EMBL" id="MBT0957399.1"/>
    </source>
</evidence>
<dbReference type="InterPro" id="IPR037291">
    <property type="entry name" value="DUF4139"/>
</dbReference>
<keyword evidence="1" id="KW-0175">Coiled coil</keyword>
<keyword evidence="2" id="KW-0732">Signal</keyword>
<comment type="caution">
    <text evidence="5">The sequence shown here is derived from an EMBL/GenBank/DDBJ whole genome shotgun (WGS) entry which is preliminary data.</text>
</comment>
<feature type="domain" description="DUF4140" evidence="4">
    <location>
        <begin position="32"/>
        <end position="139"/>
    </location>
</feature>
<evidence type="ECO:0000259" key="4">
    <source>
        <dbReference type="Pfam" id="PF13600"/>
    </source>
</evidence>
<evidence type="ECO:0000259" key="3">
    <source>
        <dbReference type="Pfam" id="PF13598"/>
    </source>
</evidence>
<organism evidence="5 6">
    <name type="scientific">Harenicola maris</name>
    <dbReference type="NCBI Taxonomy" id="2841044"/>
    <lineage>
        <taxon>Bacteria</taxon>
        <taxon>Pseudomonadati</taxon>
        <taxon>Pseudomonadota</taxon>
        <taxon>Alphaproteobacteria</taxon>
        <taxon>Rhodobacterales</taxon>
        <taxon>Paracoccaceae</taxon>
        <taxon>Harenicola</taxon>
    </lineage>
</organism>
<sequence>MFFRSSLSLLALCAAMPALADDFRTTAPISSVVVYPQGASVSRSVSVELPAGAHRVLFPVSGQNLVNGPPRIKGEGDFAIGEVEILSGFVTDPEAVFTPAQTAAKAAAEEAGDAVTAKFDQLSTARIDLGAALAQIEFLRTVSAGSLDALNAEELAATAALIGGQIAEAEAKRQLAEVQVRALQEELADLQKIQRQAESDFTRLSPPAGPVDMLAVSVELASAGTVSLSLDQLVRNAGWAPEYELRLTREDAVVSVDRKAMIYQSTGEIWGDVALTLSTADPFAALAPEMPRPNQAVMDQHLNKRAIGSASYAPKVERSMAEADMAAGSLAAPEPVVIAAGVRIDGLSVTYEYPRDVTIATGQDGAVLSLDSFELQAELTNLASPRWDNTAFLMANITNDRGEPILPGNASIYRDGAFIGRSGMPLIPAGGAEDVSFGALEGLRLKYRLLDNDTGDVGLVSRSNTRAQMMEFSVENLTDEAQDVRSLFALPYSEQEDLIVKTRARPAPSAENYEKDRGVGAWDMTLQPGEQQTVTVDVNISWPSGSGLYWQP</sequence>
<proteinExistence type="predicted"/>
<reference evidence="5 6" key="1">
    <citation type="journal article" date="2021" name="Arch. Microbiol.">
        <title>Harenicola maris gen. nov., sp. nov. isolated from the Sea of Japan shallow sediments.</title>
        <authorList>
            <person name="Romanenko L.A."/>
            <person name="Kurilenko V.V."/>
            <person name="Chernysheva N.Y."/>
            <person name="Tekutyeva L.A."/>
            <person name="Velansky P.V."/>
            <person name="Svetashev V.I."/>
            <person name="Isaeva M.P."/>
        </authorList>
    </citation>
    <scope>NUCLEOTIDE SEQUENCE [LARGE SCALE GENOMIC DNA]</scope>
    <source>
        <strain evidence="5 6">KMM 3653</strain>
    </source>
</reference>
<accession>A0AAP2CN78</accession>
<dbReference type="Pfam" id="PF13600">
    <property type="entry name" value="DUF4140"/>
    <property type="match status" value="1"/>
</dbReference>
<dbReference type="PANTHER" id="PTHR31005">
    <property type="entry name" value="DUF4139 DOMAIN-CONTAINING PROTEIN"/>
    <property type="match status" value="1"/>
</dbReference>
<feature type="coiled-coil region" evidence="1">
    <location>
        <begin position="166"/>
        <end position="200"/>
    </location>
</feature>
<feature type="signal peptide" evidence="2">
    <location>
        <begin position="1"/>
        <end position="20"/>
    </location>
</feature>
<feature type="chain" id="PRO_5043051394" evidence="2">
    <location>
        <begin position="21"/>
        <end position="552"/>
    </location>
</feature>
<dbReference type="RefSeq" id="WP_327793634.1">
    <property type="nucleotide sequence ID" value="NZ_JADQAZ010000002.1"/>
</dbReference>
<dbReference type="PANTHER" id="PTHR31005:SF8">
    <property type="entry name" value="DUF4139 DOMAIN-CONTAINING PROTEIN"/>
    <property type="match status" value="1"/>
</dbReference>
<evidence type="ECO:0000313" key="6">
    <source>
        <dbReference type="Proteomes" id="UP001315686"/>
    </source>
</evidence>
<dbReference type="Pfam" id="PF13598">
    <property type="entry name" value="DUF4139"/>
    <property type="match status" value="1"/>
</dbReference>
<protein>
    <submittedName>
        <fullName evidence="5">DUF4139 domain-containing protein</fullName>
    </submittedName>
</protein>
<evidence type="ECO:0000256" key="1">
    <source>
        <dbReference type="SAM" id="Coils"/>
    </source>
</evidence>
<keyword evidence="6" id="KW-1185">Reference proteome</keyword>
<evidence type="ECO:0000256" key="2">
    <source>
        <dbReference type="SAM" id="SignalP"/>
    </source>
</evidence>
<gene>
    <name evidence="5" type="ORF">IV417_08375</name>
</gene>
<dbReference type="InterPro" id="IPR011935">
    <property type="entry name" value="CHP02231"/>
</dbReference>
<name>A0AAP2CN78_9RHOB</name>
<dbReference type="EMBL" id="JADQAZ010000002">
    <property type="protein sequence ID" value="MBT0957399.1"/>
    <property type="molecule type" value="Genomic_DNA"/>
</dbReference>
<dbReference type="Proteomes" id="UP001315686">
    <property type="component" value="Unassembled WGS sequence"/>
</dbReference>
<dbReference type="NCBIfam" id="TIGR02231">
    <property type="entry name" value="mucoidy inhibitor MuiA family protein"/>
    <property type="match status" value="1"/>
</dbReference>